<feature type="transmembrane region" description="Helical" evidence="3">
    <location>
        <begin position="33"/>
        <end position="49"/>
    </location>
</feature>
<dbReference type="SMART" id="SM00267">
    <property type="entry name" value="GGDEF"/>
    <property type="match status" value="1"/>
</dbReference>
<evidence type="ECO:0000256" key="3">
    <source>
        <dbReference type="SAM" id="Phobius"/>
    </source>
</evidence>
<keyword evidence="6" id="KW-1185">Reference proteome</keyword>
<feature type="transmembrane region" description="Helical" evidence="3">
    <location>
        <begin position="132"/>
        <end position="149"/>
    </location>
</feature>
<keyword evidence="3" id="KW-0472">Membrane</keyword>
<evidence type="ECO:0000259" key="4">
    <source>
        <dbReference type="PROSITE" id="PS50887"/>
    </source>
</evidence>
<gene>
    <name evidence="5" type="ORF">GCM10009038_21350</name>
</gene>
<comment type="caution">
    <text evidence="5">The sequence shown here is derived from an EMBL/GenBank/DDBJ whole genome shotgun (WGS) entry which is preliminary data.</text>
</comment>
<dbReference type="InterPro" id="IPR029787">
    <property type="entry name" value="Nucleotide_cyclase"/>
</dbReference>
<dbReference type="SUPFAM" id="SSF55073">
    <property type="entry name" value="Nucleotide cyclase"/>
    <property type="match status" value="1"/>
</dbReference>
<dbReference type="RefSeq" id="WP_189444659.1">
    <property type="nucleotide sequence ID" value="NZ_BMZI01000004.1"/>
</dbReference>
<keyword evidence="3" id="KW-1133">Transmembrane helix</keyword>
<dbReference type="PANTHER" id="PTHR45138:SF24">
    <property type="entry name" value="DIGUANYLATE CYCLASE DGCC-RELATED"/>
    <property type="match status" value="1"/>
</dbReference>
<feature type="region of interest" description="Disordered" evidence="2">
    <location>
        <begin position="350"/>
        <end position="384"/>
    </location>
</feature>
<dbReference type="Gene3D" id="3.30.70.270">
    <property type="match status" value="1"/>
</dbReference>
<dbReference type="Proteomes" id="UP000646745">
    <property type="component" value="Unassembled WGS sequence"/>
</dbReference>
<evidence type="ECO:0000256" key="2">
    <source>
        <dbReference type="SAM" id="MobiDB-lite"/>
    </source>
</evidence>
<feature type="domain" description="GGDEF" evidence="4">
    <location>
        <begin position="222"/>
        <end position="354"/>
    </location>
</feature>
<feature type="transmembrane region" description="Helical" evidence="3">
    <location>
        <begin position="80"/>
        <end position="102"/>
    </location>
</feature>
<sequence length="384" mass="41964">MRSPLFSIWRAIAMPPDELAVERRRSYEIMAEIYLLAFCVQAAAAPLIYAVGHAFLGHLDLLCLCAYAGALWLHRRLLVAWALALKLSAFLLFVSYGVVVVGDGQTTSLIYYLLFAEVELMLADLHRRTKIAATAGLIVFSLIVTHLPMPASSAVSVADSLLSDLGLALVFVMLCIVILRTLTITDRLEHRYRRDAMHDSLTLVLNRRAVFERASLLWKAGRSFSVVLVDADRFKEINDNYGHTAGDAVLHHLAGLLRDSLRGDDCIGRVGGEEFLILLPGAGSGEALTATARIRDRLARQPCLFDGVALPVTLSMGVARSREGRSLRDVVELADRRLYAAKSEGRDRVVVEGHDRSAASRNAQRLAEGAESALSASAGEKETA</sequence>
<feature type="compositionally biased region" description="Low complexity" evidence="2">
    <location>
        <begin position="366"/>
        <end position="378"/>
    </location>
</feature>
<evidence type="ECO:0000256" key="1">
    <source>
        <dbReference type="ARBA" id="ARBA00012528"/>
    </source>
</evidence>
<keyword evidence="3" id="KW-0812">Transmembrane</keyword>
<dbReference type="InterPro" id="IPR050469">
    <property type="entry name" value="Diguanylate_Cyclase"/>
</dbReference>
<accession>A0ABQ3E0Z3</accession>
<evidence type="ECO:0000313" key="5">
    <source>
        <dbReference type="EMBL" id="GHB22143.1"/>
    </source>
</evidence>
<dbReference type="Pfam" id="PF00990">
    <property type="entry name" value="GGDEF"/>
    <property type="match status" value="1"/>
</dbReference>
<proteinExistence type="predicted"/>
<dbReference type="EMBL" id="BMZI01000004">
    <property type="protein sequence ID" value="GHB22143.1"/>
    <property type="molecule type" value="Genomic_DNA"/>
</dbReference>
<organism evidence="5 6">
    <name type="scientific">Salinicola rhizosphaerae</name>
    <dbReference type="NCBI Taxonomy" id="1443141"/>
    <lineage>
        <taxon>Bacteria</taxon>
        <taxon>Pseudomonadati</taxon>
        <taxon>Pseudomonadota</taxon>
        <taxon>Gammaproteobacteria</taxon>
        <taxon>Oceanospirillales</taxon>
        <taxon>Halomonadaceae</taxon>
        <taxon>Salinicola</taxon>
    </lineage>
</organism>
<name>A0ABQ3E0Z3_9GAMM</name>
<dbReference type="InterPro" id="IPR000160">
    <property type="entry name" value="GGDEF_dom"/>
</dbReference>
<dbReference type="CDD" id="cd01949">
    <property type="entry name" value="GGDEF"/>
    <property type="match status" value="1"/>
</dbReference>
<dbReference type="PROSITE" id="PS50887">
    <property type="entry name" value="GGDEF"/>
    <property type="match status" value="1"/>
</dbReference>
<feature type="transmembrane region" description="Helical" evidence="3">
    <location>
        <begin position="161"/>
        <end position="183"/>
    </location>
</feature>
<dbReference type="PANTHER" id="PTHR45138">
    <property type="entry name" value="REGULATORY COMPONENTS OF SENSORY TRANSDUCTION SYSTEM"/>
    <property type="match status" value="1"/>
</dbReference>
<dbReference type="InterPro" id="IPR043128">
    <property type="entry name" value="Rev_trsase/Diguanyl_cyclase"/>
</dbReference>
<reference evidence="6" key="1">
    <citation type="journal article" date="2019" name="Int. J. Syst. Evol. Microbiol.">
        <title>The Global Catalogue of Microorganisms (GCM) 10K type strain sequencing project: providing services to taxonomists for standard genome sequencing and annotation.</title>
        <authorList>
            <consortium name="The Broad Institute Genomics Platform"/>
            <consortium name="The Broad Institute Genome Sequencing Center for Infectious Disease"/>
            <person name="Wu L."/>
            <person name="Ma J."/>
        </authorList>
    </citation>
    <scope>NUCLEOTIDE SEQUENCE [LARGE SCALE GENOMIC DNA]</scope>
    <source>
        <strain evidence="6">KCTC 32998</strain>
    </source>
</reference>
<protein>
    <recommendedName>
        <fullName evidence="1">diguanylate cyclase</fullName>
        <ecNumber evidence="1">2.7.7.65</ecNumber>
    </recommendedName>
</protein>
<dbReference type="EC" id="2.7.7.65" evidence="1"/>
<dbReference type="NCBIfam" id="TIGR00254">
    <property type="entry name" value="GGDEF"/>
    <property type="match status" value="1"/>
</dbReference>
<evidence type="ECO:0000313" key="6">
    <source>
        <dbReference type="Proteomes" id="UP000646745"/>
    </source>
</evidence>